<dbReference type="EMBL" id="ML977623">
    <property type="protein sequence ID" value="KAF1996624.1"/>
    <property type="molecule type" value="Genomic_DNA"/>
</dbReference>
<feature type="region of interest" description="Disordered" evidence="1">
    <location>
        <begin position="71"/>
        <end position="109"/>
    </location>
</feature>
<evidence type="ECO:0000313" key="3">
    <source>
        <dbReference type="Proteomes" id="UP000799779"/>
    </source>
</evidence>
<feature type="compositionally biased region" description="Acidic residues" evidence="1">
    <location>
        <begin position="83"/>
        <end position="95"/>
    </location>
</feature>
<dbReference type="Proteomes" id="UP000799779">
    <property type="component" value="Unassembled WGS sequence"/>
</dbReference>
<evidence type="ECO:0000313" key="2">
    <source>
        <dbReference type="EMBL" id="KAF1996624.1"/>
    </source>
</evidence>
<reference evidence="2" key="1">
    <citation type="journal article" date="2020" name="Stud. Mycol.">
        <title>101 Dothideomycetes genomes: a test case for predicting lifestyles and emergence of pathogens.</title>
        <authorList>
            <person name="Haridas S."/>
            <person name="Albert R."/>
            <person name="Binder M."/>
            <person name="Bloem J."/>
            <person name="Labutti K."/>
            <person name="Salamov A."/>
            <person name="Andreopoulos B."/>
            <person name="Baker S."/>
            <person name="Barry K."/>
            <person name="Bills G."/>
            <person name="Bluhm B."/>
            <person name="Cannon C."/>
            <person name="Castanera R."/>
            <person name="Culley D."/>
            <person name="Daum C."/>
            <person name="Ezra D."/>
            <person name="Gonzalez J."/>
            <person name="Henrissat B."/>
            <person name="Kuo A."/>
            <person name="Liang C."/>
            <person name="Lipzen A."/>
            <person name="Lutzoni F."/>
            <person name="Magnuson J."/>
            <person name="Mondo S."/>
            <person name="Nolan M."/>
            <person name="Ohm R."/>
            <person name="Pangilinan J."/>
            <person name="Park H.-J."/>
            <person name="Ramirez L."/>
            <person name="Alfaro M."/>
            <person name="Sun H."/>
            <person name="Tritt A."/>
            <person name="Yoshinaga Y."/>
            <person name="Zwiers L.-H."/>
            <person name="Turgeon B."/>
            <person name="Goodwin S."/>
            <person name="Spatafora J."/>
            <person name="Crous P."/>
            <person name="Grigoriev I."/>
        </authorList>
    </citation>
    <scope>NUCLEOTIDE SEQUENCE</scope>
    <source>
        <strain evidence="2">CBS 123094</strain>
    </source>
</reference>
<dbReference type="AlphaFoldDB" id="A0A6A5W6Y2"/>
<evidence type="ECO:0000256" key="1">
    <source>
        <dbReference type="SAM" id="MobiDB-lite"/>
    </source>
</evidence>
<protein>
    <submittedName>
        <fullName evidence="2">Uncharacterized protein</fullName>
    </submittedName>
</protein>
<organism evidence="2 3">
    <name type="scientific">Amniculicola lignicola CBS 123094</name>
    <dbReference type="NCBI Taxonomy" id="1392246"/>
    <lineage>
        <taxon>Eukaryota</taxon>
        <taxon>Fungi</taxon>
        <taxon>Dikarya</taxon>
        <taxon>Ascomycota</taxon>
        <taxon>Pezizomycotina</taxon>
        <taxon>Dothideomycetes</taxon>
        <taxon>Pleosporomycetidae</taxon>
        <taxon>Pleosporales</taxon>
        <taxon>Amniculicolaceae</taxon>
        <taxon>Amniculicola</taxon>
    </lineage>
</organism>
<sequence length="139" mass="15996">MPFDHTGQVHAGSIGLFDCDYEYERTHRTRLNADGTEYKYVPGSHPKRPSRLKRGWNKLLGRKQVPKGFKIVGPKRVEKQPEPEPEMEEEEEEPQETYPRSDVDPEESPWLEACGMVRVKCIEEPGGWKIVSESSIRDG</sequence>
<name>A0A6A5W6Y2_9PLEO</name>
<keyword evidence="3" id="KW-1185">Reference proteome</keyword>
<proteinExistence type="predicted"/>
<dbReference type="OrthoDB" id="3800022at2759"/>
<accession>A0A6A5W6Y2</accession>
<gene>
    <name evidence="2" type="ORF">P154DRAFT_565934</name>
</gene>